<organism evidence="2 3">
    <name type="scientific">Gordonia phage Lennon</name>
    <dbReference type="NCBI Taxonomy" id="2041512"/>
    <lineage>
        <taxon>Viruses</taxon>
        <taxon>Duplodnaviria</taxon>
        <taxon>Heunggongvirae</taxon>
        <taxon>Uroviricota</taxon>
        <taxon>Caudoviricetes</taxon>
        <taxon>Stackebrandtviridae</taxon>
        <taxon>Schenleyvirinae</taxon>
        <taxon>Vividuovirus</taxon>
        <taxon>Vividuovirus lennon</taxon>
        <taxon>Gordonia virus Lennon</taxon>
    </lineage>
</organism>
<keyword evidence="3" id="KW-1185">Reference proteome</keyword>
<dbReference type="EMBL" id="MF919514">
    <property type="protein sequence ID" value="ATN90257.1"/>
    <property type="molecule type" value="Genomic_DNA"/>
</dbReference>
<accession>A0A2D1GES7</accession>
<name>A0A2D1GES7_9CAUD</name>
<evidence type="ECO:0000313" key="3">
    <source>
        <dbReference type="Proteomes" id="UP000230122"/>
    </source>
</evidence>
<evidence type="ECO:0000313" key="2">
    <source>
        <dbReference type="EMBL" id="ATN90257.1"/>
    </source>
</evidence>
<feature type="compositionally biased region" description="Basic residues" evidence="1">
    <location>
        <begin position="1"/>
        <end position="14"/>
    </location>
</feature>
<dbReference type="Proteomes" id="UP000230122">
    <property type="component" value="Segment"/>
</dbReference>
<feature type="region of interest" description="Disordered" evidence="1">
    <location>
        <begin position="1"/>
        <end position="21"/>
    </location>
</feature>
<protein>
    <submittedName>
        <fullName evidence="2">Uncharacterized protein</fullName>
    </submittedName>
</protein>
<sequence length="94" mass="11050">MSRGQRPRRRAYFPRMKERGKYRPRRPRVTVYDANWRAVWPQPKRIDVVAFTPPKVGRFGGHVIIGRKIRLTSGSDAHLITEVGPPVIETKWTW</sequence>
<proteinExistence type="predicted"/>
<dbReference type="OrthoDB" id="26741at10239"/>
<evidence type="ECO:0000256" key="1">
    <source>
        <dbReference type="SAM" id="MobiDB-lite"/>
    </source>
</evidence>
<reference evidence="2 3" key="1">
    <citation type="submission" date="2017-09" db="EMBL/GenBank/DDBJ databases">
        <authorList>
            <person name="Breimann J."/>
            <person name="Dorsainvil R."/>
            <person name="Seraly P."/>
            <person name="Wynn M."/>
            <person name="Davis J.P."/>
            <person name="Huynh A."/>
            <person name="Julian D."/>
            <person name="Warner M.H."/>
            <person name="Garlena R.A."/>
            <person name="Russell D.A."/>
            <person name="Pope W.H."/>
            <person name="Jacobs-Sera D."/>
            <person name="Hendrix R.W."/>
            <person name="Hatfull G.F."/>
        </authorList>
    </citation>
    <scope>NUCLEOTIDE SEQUENCE [LARGE SCALE GENOMIC DNA]</scope>
</reference>
<gene>
    <name evidence="2" type="ORF">SEA_LENNON_64</name>
</gene>